<dbReference type="EMBL" id="JDSS02000029">
    <property type="protein sequence ID" value="KFB67370.1"/>
    <property type="molecule type" value="Genomic_DNA"/>
</dbReference>
<evidence type="ECO:0000313" key="1">
    <source>
        <dbReference type="EMBL" id="KFB67370.1"/>
    </source>
</evidence>
<evidence type="ECO:0000313" key="2">
    <source>
        <dbReference type="Proteomes" id="UP000019812"/>
    </source>
</evidence>
<dbReference type="AlphaFoldDB" id="A0A084XY26"/>
<sequence length="102" mass="11211">MRDRAEHARGTTTEPAHRKAARCVWALLLARIYEVLPLVSPKCGGDLRIIACLNDGPLIREILGHLGEPTSALTLLGGVEFRILCQLRTRSVERVPDDQAGD</sequence>
<reference evidence="1 2" key="1">
    <citation type="submission" date="2014-07" db="EMBL/GenBank/DDBJ databases">
        <title>Expanding our view of genomic diversity in Candidatus Accumulibacter clades.</title>
        <authorList>
            <person name="Skennerton C.T."/>
            <person name="Barr J.J."/>
            <person name="Slater F.R."/>
            <person name="Bond P.L."/>
            <person name="Tyson G.W."/>
        </authorList>
    </citation>
    <scope>NUCLEOTIDE SEQUENCE [LARGE SCALE GENOMIC DNA]</scope>
    <source>
        <strain evidence="2">SK-01</strain>
    </source>
</reference>
<protein>
    <submittedName>
        <fullName evidence="1">Uncharacterized protein</fullName>
    </submittedName>
</protein>
<gene>
    <name evidence="1" type="ORF">CAPSK01_003238</name>
</gene>
<dbReference type="Proteomes" id="UP000019812">
    <property type="component" value="Unassembled WGS sequence"/>
</dbReference>
<name>A0A084XY26_9PROT</name>
<dbReference type="STRING" id="1457154.CAPSK01_003238"/>
<accession>A0A084XY26</accession>
<organism evidence="1 2">
    <name type="scientific">Candidatus Accumulibacter vicinus</name>
    <dbReference type="NCBI Taxonomy" id="2954382"/>
    <lineage>
        <taxon>Bacteria</taxon>
        <taxon>Pseudomonadati</taxon>
        <taxon>Pseudomonadota</taxon>
        <taxon>Betaproteobacteria</taxon>
        <taxon>Candidatus Accumulibacter</taxon>
    </lineage>
</organism>
<comment type="caution">
    <text evidence="1">The sequence shown here is derived from an EMBL/GenBank/DDBJ whole genome shotgun (WGS) entry which is preliminary data.</text>
</comment>
<proteinExistence type="predicted"/>